<evidence type="ECO:0000313" key="2">
    <source>
        <dbReference type="EMBL" id="CAB0016943.1"/>
    </source>
</evidence>
<keyword evidence="1" id="KW-0812">Transmembrane</keyword>
<dbReference type="Proteomes" id="UP000479000">
    <property type="component" value="Unassembled WGS sequence"/>
</dbReference>
<dbReference type="EMBL" id="CADCXU010030635">
    <property type="protein sequence ID" value="CAB0016943.1"/>
    <property type="molecule type" value="Genomic_DNA"/>
</dbReference>
<accession>A0A6H5HFY9</accession>
<keyword evidence="1" id="KW-0472">Membrane</keyword>
<name>A0A6H5HFY9_9HEMI</name>
<reference evidence="2 3" key="1">
    <citation type="submission" date="2020-02" db="EMBL/GenBank/DDBJ databases">
        <authorList>
            <person name="Ferguson B K."/>
        </authorList>
    </citation>
    <scope>NUCLEOTIDE SEQUENCE [LARGE SCALE GENOMIC DNA]</scope>
</reference>
<feature type="transmembrane region" description="Helical" evidence="1">
    <location>
        <begin position="122"/>
        <end position="141"/>
    </location>
</feature>
<sequence>MEVKTRTANSSVRTVESKMDIIHVPWRPLTQGPRSSLQSRSLGWETKIDDRATRAMDSSARATPSTTLNDFFIFEVCVMSGSIWTRSLPRLEMELGLHFEMRTPSGEAPALGLRLERCRHNLYEMPFSFSIVLFLLLWLGLAEWRPCRCPDCSVGGLLAALRSRRCTQNIRFMETG</sequence>
<proteinExistence type="predicted"/>
<gene>
    <name evidence="2" type="ORF">NTEN_LOCUS21061</name>
</gene>
<organism evidence="2 3">
    <name type="scientific">Nesidiocoris tenuis</name>
    <dbReference type="NCBI Taxonomy" id="355587"/>
    <lineage>
        <taxon>Eukaryota</taxon>
        <taxon>Metazoa</taxon>
        <taxon>Ecdysozoa</taxon>
        <taxon>Arthropoda</taxon>
        <taxon>Hexapoda</taxon>
        <taxon>Insecta</taxon>
        <taxon>Pterygota</taxon>
        <taxon>Neoptera</taxon>
        <taxon>Paraneoptera</taxon>
        <taxon>Hemiptera</taxon>
        <taxon>Heteroptera</taxon>
        <taxon>Panheteroptera</taxon>
        <taxon>Cimicomorpha</taxon>
        <taxon>Miridae</taxon>
        <taxon>Dicyphina</taxon>
        <taxon>Nesidiocoris</taxon>
    </lineage>
</organism>
<protein>
    <submittedName>
        <fullName evidence="2">Uncharacterized protein</fullName>
    </submittedName>
</protein>
<dbReference type="AlphaFoldDB" id="A0A6H5HFY9"/>
<evidence type="ECO:0000256" key="1">
    <source>
        <dbReference type="SAM" id="Phobius"/>
    </source>
</evidence>
<keyword evidence="3" id="KW-1185">Reference proteome</keyword>
<evidence type="ECO:0000313" key="3">
    <source>
        <dbReference type="Proteomes" id="UP000479000"/>
    </source>
</evidence>
<keyword evidence="1" id="KW-1133">Transmembrane helix</keyword>